<reference evidence="8" key="1">
    <citation type="journal article" date="2022" name="bioRxiv">
        <title>Sequencing and chromosome-scale assembly of the giantPleurodeles waltlgenome.</title>
        <authorList>
            <person name="Brown T."/>
            <person name="Elewa A."/>
            <person name="Iarovenko S."/>
            <person name="Subramanian E."/>
            <person name="Araus A.J."/>
            <person name="Petzold A."/>
            <person name="Susuki M."/>
            <person name="Suzuki K.-i.T."/>
            <person name="Hayashi T."/>
            <person name="Toyoda A."/>
            <person name="Oliveira C."/>
            <person name="Osipova E."/>
            <person name="Leigh N.D."/>
            <person name="Simon A."/>
            <person name="Yun M.H."/>
        </authorList>
    </citation>
    <scope>NUCLEOTIDE SEQUENCE</scope>
    <source>
        <strain evidence="8">20211129_DDA</strain>
        <tissue evidence="8">Liver</tissue>
    </source>
</reference>
<comment type="caution">
    <text evidence="8">The sequence shown here is derived from an EMBL/GenBank/DDBJ whole genome shotgun (WGS) entry which is preliminary data.</text>
</comment>
<feature type="domain" description="Receptor ligand binding region" evidence="7">
    <location>
        <begin position="59"/>
        <end position="149"/>
    </location>
</feature>
<dbReference type="PRINTS" id="PR00248">
    <property type="entry name" value="GPCRMGR"/>
</dbReference>
<dbReference type="AlphaFoldDB" id="A0AAV7KQF7"/>
<evidence type="ECO:0000256" key="2">
    <source>
        <dbReference type="ARBA" id="ARBA00022692"/>
    </source>
</evidence>
<dbReference type="EMBL" id="JANPWB010000016">
    <property type="protein sequence ID" value="KAJ1080429.1"/>
    <property type="molecule type" value="Genomic_DNA"/>
</dbReference>
<keyword evidence="4" id="KW-0472">Membrane</keyword>
<dbReference type="GO" id="GO:0004930">
    <property type="term" value="F:G protein-coupled receptor activity"/>
    <property type="evidence" value="ECO:0007669"/>
    <property type="project" value="InterPro"/>
</dbReference>
<evidence type="ECO:0000256" key="3">
    <source>
        <dbReference type="ARBA" id="ARBA00022989"/>
    </source>
</evidence>
<keyword evidence="5" id="KW-0675">Receptor</keyword>
<evidence type="ECO:0000256" key="4">
    <source>
        <dbReference type="ARBA" id="ARBA00023136"/>
    </source>
</evidence>
<keyword evidence="9" id="KW-1185">Reference proteome</keyword>
<dbReference type="Pfam" id="PF01094">
    <property type="entry name" value="ANF_receptor"/>
    <property type="match status" value="1"/>
</dbReference>
<dbReference type="InterPro" id="IPR001828">
    <property type="entry name" value="ANF_lig-bd_rcpt"/>
</dbReference>
<organism evidence="8 9">
    <name type="scientific">Pleurodeles waltl</name>
    <name type="common">Iberian ribbed newt</name>
    <dbReference type="NCBI Taxonomy" id="8319"/>
    <lineage>
        <taxon>Eukaryota</taxon>
        <taxon>Metazoa</taxon>
        <taxon>Chordata</taxon>
        <taxon>Craniata</taxon>
        <taxon>Vertebrata</taxon>
        <taxon>Euteleostomi</taxon>
        <taxon>Amphibia</taxon>
        <taxon>Batrachia</taxon>
        <taxon>Caudata</taxon>
        <taxon>Salamandroidea</taxon>
        <taxon>Salamandridae</taxon>
        <taxon>Pleurodelinae</taxon>
        <taxon>Pleurodeles</taxon>
    </lineage>
</organism>
<evidence type="ECO:0000256" key="1">
    <source>
        <dbReference type="ARBA" id="ARBA00004141"/>
    </source>
</evidence>
<evidence type="ECO:0000256" key="6">
    <source>
        <dbReference type="ARBA" id="ARBA00023180"/>
    </source>
</evidence>
<dbReference type="GO" id="GO:0005886">
    <property type="term" value="C:plasma membrane"/>
    <property type="evidence" value="ECO:0007669"/>
    <property type="project" value="TreeGrafter"/>
</dbReference>
<keyword evidence="6" id="KW-0325">Glycoprotein</keyword>
<proteinExistence type="predicted"/>
<evidence type="ECO:0000313" key="9">
    <source>
        <dbReference type="Proteomes" id="UP001066276"/>
    </source>
</evidence>
<name>A0AAV7KQF7_PLEWA</name>
<evidence type="ECO:0000259" key="7">
    <source>
        <dbReference type="Pfam" id="PF01094"/>
    </source>
</evidence>
<dbReference type="PANTHER" id="PTHR24061:SF599">
    <property type="entry name" value="G-PROTEIN COUPLED RECEPTORS FAMILY 3 PROFILE DOMAIN-CONTAINING PROTEIN"/>
    <property type="match status" value="1"/>
</dbReference>
<evidence type="ECO:0000256" key="5">
    <source>
        <dbReference type="ARBA" id="ARBA00023170"/>
    </source>
</evidence>
<protein>
    <recommendedName>
        <fullName evidence="7">Receptor ligand binding region domain-containing protein</fullName>
    </recommendedName>
</protein>
<dbReference type="InterPro" id="IPR000337">
    <property type="entry name" value="GPCR_3"/>
</dbReference>
<evidence type="ECO:0000313" key="8">
    <source>
        <dbReference type="EMBL" id="KAJ1080429.1"/>
    </source>
</evidence>
<dbReference type="Gene3D" id="3.40.50.2300">
    <property type="match status" value="3"/>
</dbReference>
<comment type="subcellular location">
    <subcellularLocation>
        <location evidence="1">Membrane</location>
        <topology evidence="1">Multi-pass membrane protein</topology>
    </subcellularLocation>
</comment>
<gene>
    <name evidence="8" type="ORF">NDU88_000634</name>
</gene>
<dbReference type="InterPro" id="IPR000068">
    <property type="entry name" value="GPCR_3_Ca_sens_rcpt-rel"/>
</dbReference>
<keyword evidence="3" id="KW-1133">Transmembrane helix</keyword>
<keyword evidence="2" id="KW-0812">Transmembrane</keyword>
<accession>A0AAV7KQF7</accession>
<sequence>MERACRLPTSEVTGLSRDGDITLGGIFPLHDDVEFQQTSFTVKPSPVTCQSFRTQNYQALQAMIFAVEDINRNPNFLPNVTLGFQIYDSCRMRQRSLEGTLWMLAGKKQPPPNFRCQQNRPLMGIIGDAGSSSSIVMAWVLGLYRCPQLLHYVKNVHFKNDGGHEVSFNQFGEVPAQYDIINFQQNADGTLKHVRVGRYDSSALQGQTLIINTSSILWASGVTQVRITRRQQLLFMNGI</sequence>
<dbReference type="Proteomes" id="UP001066276">
    <property type="component" value="Chromosome 12"/>
</dbReference>
<dbReference type="SUPFAM" id="SSF53822">
    <property type="entry name" value="Periplasmic binding protein-like I"/>
    <property type="match status" value="2"/>
</dbReference>
<dbReference type="InterPro" id="IPR028082">
    <property type="entry name" value="Peripla_BP_I"/>
</dbReference>
<dbReference type="PANTHER" id="PTHR24061">
    <property type="entry name" value="CALCIUM-SENSING RECEPTOR-RELATED"/>
    <property type="match status" value="1"/>
</dbReference>